<accession>A0A3N7HLE5</accession>
<protein>
    <recommendedName>
        <fullName evidence="4">Lipoprotein</fullName>
    </recommendedName>
</protein>
<organism evidence="2 3">
    <name type="scientific">Piscinibacter terrae</name>
    <dbReference type="NCBI Taxonomy" id="2496871"/>
    <lineage>
        <taxon>Bacteria</taxon>
        <taxon>Pseudomonadati</taxon>
        <taxon>Pseudomonadota</taxon>
        <taxon>Betaproteobacteria</taxon>
        <taxon>Burkholderiales</taxon>
        <taxon>Sphaerotilaceae</taxon>
        <taxon>Piscinibacter</taxon>
    </lineage>
</organism>
<dbReference type="OrthoDB" id="9156636at2"/>
<name>A0A3N7HLE5_9BURK</name>
<reference evidence="2 3" key="2">
    <citation type="submission" date="2018-12" db="EMBL/GenBank/DDBJ databases">
        <title>Rhizobacter gummiphilus sp. nov., a rubber-degrading bacterium isolated from the soil of a botanical garden in Japan.</title>
        <authorList>
            <person name="Shunsuke S.S."/>
        </authorList>
    </citation>
    <scope>NUCLEOTIDE SEQUENCE [LARGE SCALE GENOMIC DNA]</scope>
    <source>
        <strain evidence="2 3">S-16</strain>
    </source>
</reference>
<dbReference type="Proteomes" id="UP000267464">
    <property type="component" value="Unassembled WGS sequence"/>
</dbReference>
<dbReference type="AlphaFoldDB" id="A0A3N7HLE5"/>
<evidence type="ECO:0000313" key="2">
    <source>
        <dbReference type="EMBL" id="RQP22383.1"/>
    </source>
</evidence>
<comment type="caution">
    <text evidence="2">The sequence shown here is derived from an EMBL/GenBank/DDBJ whole genome shotgun (WGS) entry which is preliminary data.</text>
</comment>
<reference evidence="2 3" key="1">
    <citation type="submission" date="2018-08" db="EMBL/GenBank/DDBJ databases">
        <authorList>
            <person name="Khan S.A."/>
            <person name="Jeon C.O."/>
            <person name="Chun B.H."/>
            <person name="Jeong S.E."/>
        </authorList>
    </citation>
    <scope>NUCLEOTIDE SEQUENCE [LARGE SCALE GENOMIC DNA]</scope>
    <source>
        <strain evidence="2 3">S-16</strain>
    </source>
</reference>
<dbReference type="EMBL" id="QUSW01000007">
    <property type="protein sequence ID" value="RQP22383.1"/>
    <property type="molecule type" value="Genomic_DNA"/>
</dbReference>
<keyword evidence="1" id="KW-0732">Signal</keyword>
<gene>
    <name evidence="2" type="ORF">DZC73_22265</name>
</gene>
<evidence type="ECO:0000256" key="1">
    <source>
        <dbReference type="SAM" id="SignalP"/>
    </source>
</evidence>
<feature type="chain" id="PRO_5018266833" description="Lipoprotein" evidence="1">
    <location>
        <begin position="33"/>
        <end position="212"/>
    </location>
</feature>
<sequence length="212" mass="21610">MQQSHISSGKAFLGLAGAMAAAALLASCVATAPPRPLVKYVPPTGGPTARLVMRGTVPAGELFSVNVFEDAEKCEGTKLVGVGSSTVTPKSSSVVANAVTTVEYRVDKPALRQVCVMRWTFTPVAGRSYLVRGQSTPTGCGAAVFDMTDPENIKFEPTALRRNPKGSACVPIGQSKALGVAGAASSATSGDSGDAVLRQGAGSEELQGLIGK</sequence>
<keyword evidence="3" id="KW-1185">Reference proteome</keyword>
<evidence type="ECO:0000313" key="3">
    <source>
        <dbReference type="Proteomes" id="UP000267464"/>
    </source>
</evidence>
<dbReference type="RefSeq" id="WP_124542600.1">
    <property type="nucleotide sequence ID" value="NZ_QUSW01000007.1"/>
</dbReference>
<proteinExistence type="predicted"/>
<evidence type="ECO:0008006" key="4">
    <source>
        <dbReference type="Google" id="ProtNLM"/>
    </source>
</evidence>
<feature type="signal peptide" evidence="1">
    <location>
        <begin position="1"/>
        <end position="32"/>
    </location>
</feature>